<protein>
    <submittedName>
        <fullName evidence="2">Uncharacterized protein</fullName>
    </submittedName>
</protein>
<feature type="region of interest" description="Disordered" evidence="1">
    <location>
        <begin position="74"/>
        <end position="134"/>
    </location>
</feature>
<evidence type="ECO:0000313" key="2">
    <source>
        <dbReference type="EnsemblMetazoa" id="GPAI019727-PA"/>
    </source>
</evidence>
<organism evidence="2 3">
    <name type="scientific">Glossina pallidipes</name>
    <name type="common">Tsetse fly</name>
    <dbReference type="NCBI Taxonomy" id="7398"/>
    <lineage>
        <taxon>Eukaryota</taxon>
        <taxon>Metazoa</taxon>
        <taxon>Ecdysozoa</taxon>
        <taxon>Arthropoda</taxon>
        <taxon>Hexapoda</taxon>
        <taxon>Insecta</taxon>
        <taxon>Pterygota</taxon>
        <taxon>Neoptera</taxon>
        <taxon>Endopterygota</taxon>
        <taxon>Diptera</taxon>
        <taxon>Brachycera</taxon>
        <taxon>Muscomorpha</taxon>
        <taxon>Hippoboscoidea</taxon>
        <taxon>Glossinidae</taxon>
        <taxon>Glossina</taxon>
    </lineage>
</organism>
<evidence type="ECO:0000256" key="1">
    <source>
        <dbReference type="SAM" id="MobiDB-lite"/>
    </source>
</evidence>
<evidence type="ECO:0000313" key="3">
    <source>
        <dbReference type="Proteomes" id="UP000092445"/>
    </source>
</evidence>
<reference evidence="2" key="2">
    <citation type="submission" date="2020-05" db="UniProtKB">
        <authorList>
            <consortium name="EnsemblMetazoa"/>
        </authorList>
    </citation>
    <scope>IDENTIFICATION</scope>
    <source>
        <strain evidence="2">IAEA</strain>
    </source>
</reference>
<dbReference type="VEuPathDB" id="VectorBase:GPAI019727"/>
<dbReference type="EnsemblMetazoa" id="GPAI019727-RA">
    <property type="protein sequence ID" value="GPAI019727-PA"/>
    <property type="gene ID" value="GPAI019727"/>
</dbReference>
<reference evidence="3" key="1">
    <citation type="submission" date="2014-03" db="EMBL/GenBank/DDBJ databases">
        <authorList>
            <person name="Aksoy S."/>
            <person name="Warren W."/>
            <person name="Wilson R.K."/>
        </authorList>
    </citation>
    <scope>NUCLEOTIDE SEQUENCE [LARGE SCALE GENOMIC DNA]</scope>
    <source>
        <strain evidence="3">IAEA</strain>
    </source>
</reference>
<feature type="compositionally biased region" description="Basic and acidic residues" evidence="1">
    <location>
        <begin position="78"/>
        <end position="109"/>
    </location>
</feature>
<sequence>MTSPLRVIWVNSLCRDELQACLGEYDLDITGTLQKMKKRPIHQPGPQARVRHTAVRTTSRVGCPHKTAIAFASIPRENWGRRDINRRERTPTPTDESRKPPRTGDDKRAGQPGVTGNPLHYSDHNQCNQGNPSARRFVKRNDESYDIIFKRNPVSDFVAADNLDIS</sequence>
<proteinExistence type="predicted"/>
<dbReference type="Proteomes" id="UP000092445">
    <property type="component" value="Unassembled WGS sequence"/>
</dbReference>
<name>A0A1A9ZN01_GLOPL</name>
<accession>A0A1A9ZN01</accession>
<keyword evidence="3" id="KW-1185">Reference proteome</keyword>
<dbReference type="AlphaFoldDB" id="A0A1A9ZN01"/>